<dbReference type="Proteomes" id="UP001604277">
    <property type="component" value="Unassembled WGS sequence"/>
</dbReference>
<reference evidence="4" key="1">
    <citation type="submission" date="2024-07" db="EMBL/GenBank/DDBJ databases">
        <title>Two chromosome-level genome assemblies of Korean endemic species Abeliophyllum distichum and Forsythia ovata (Oleaceae).</title>
        <authorList>
            <person name="Jang H."/>
        </authorList>
    </citation>
    <scope>NUCLEOTIDE SEQUENCE [LARGE SCALE GENOMIC DNA]</scope>
</reference>
<evidence type="ECO:0000313" key="3">
    <source>
        <dbReference type="EMBL" id="KAL2553814.1"/>
    </source>
</evidence>
<name>A0ABD1WVT1_9LAMI</name>
<evidence type="ECO:0000256" key="1">
    <source>
        <dbReference type="SAM" id="MobiDB-lite"/>
    </source>
</evidence>
<keyword evidence="4" id="KW-1185">Reference proteome</keyword>
<evidence type="ECO:0000313" key="4">
    <source>
        <dbReference type="Proteomes" id="UP001604277"/>
    </source>
</evidence>
<gene>
    <name evidence="3" type="ORF">Fot_07433</name>
</gene>
<sequence>MDADGDSPPFWSQPTTTTFFLPQRRRPQPSPINPVALILAVPILILVIIFFLVPPFLSHTTQILRPASVKKSWDSLNVLLVLFAIICGVFFRRNDEVSSSEAADQQNLNVSPVPDFVRPPGESVSSAQWFGFSDGKEYGGNVMSTPVGDGGGTRLRRSSSSYPDLRQESLWENRDNRFRYFDDFEVKSYRTSPVAEHFHRRARRNEAERDEPDTPIATTSAIAAASSEVSFSGGKKGNNSKEKEWRY</sequence>
<accession>A0ABD1WVT1</accession>
<evidence type="ECO:0000256" key="2">
    <source>
        <dbReference type="SAM" id="Phobius"/>
    </source>
</evidence>
<keyword evidence="2" id="KW-0812">Transmembrane</keyword>
<feature type="transmembrane region" description="Helical" evidence="2">
    <location>
        <begin position="32"/>
        <end position="53"/>
    </location>
</feature>
<organism evidence="3 4">
    <name type="scientific">Forsythia ovata</name>
    <dbReference type="NCBI Taxonomy" id="205694"/>
    <lineage>
        <taxon>Eukaryota</taxon>
        <taxon>Viridiplantae</taxon>
        <taxon>Streptophyta</taxon>
        <taxon>Embryophyta</taxon>
        <taxon>Tracheophyta</taxon>
        <taxon>Spermatophyta</taxon>
        <taxon>Magnoliopsida</taxon>
        <taxon>eudicotyledons</taxon>
        <taxon>Gunneridae</taxon>
        <taxon>Pentapetalae</taxon>
        <taxon>asterids</taxon>
        <taxon>lamiids</taxon>
        <taxon>Lamiales</taxon>
        <taxon>Oleaceae</taxon>
        <taxon>Forsythieae</taxon>
        <taxon>Forsythia</taxon>
    </lineage>
</organism>
<proteinExistence type="predicted"/>
<protein>
    <submittedName>
        <fullName evidence="3">Hydroxyproline-rich glycoprotein family protein</fullName>
    </submittedName>
</protein>
<dbReference type="EMBL" id="JBFOLJ010000002">
    <property type="protein sequence ID" value="KAL2553814.1"/>
    <property type="molecule type" value="Genomic_DNA"/>
</dbReference>
<feature type="region of interest" description="Disordered" evidence="1">
    <location>
        <begin position="223"/>
        <end position="247"/>
    </location>
</feature>
<feature type="transmembrane region" description="Helical" evidence="2">
    <location>
        <begin position="73"/>
        <end position="91"/>
    </location>
</feature>
<comment type="caution">
    <text evidence="3">The sequence shown here is derived from an EMBL/GenBank/DDBJ whole genome shotgun (WGS) entry which is preliminary data.</text>
</comment>
<keyword evidence="2" id="KW-0472">Membrane</keyword>
<dbReference type="AlphaFoldDB" id="A0ABD1WVT1"/>
<keyword evidence="2" id="KW-1133">Transmembrane helix</keyword>